<protein>
    <submittedName>
        <fullName evidence="1">Uncharacterized protein</fullName>
    </submittedName>
</protein>
<dbReference type="AlphaFoldDB" id="A0A1C4XC92"/>
<organism evidence="1 2">
    <name type="scientific">Micromonospora chokoriensis</name>
    <dbReference type="NCBI Taxonomy" id="356851"/>
    <lineage>
        <taxon>Bacteria</taxon>
        <taxon>Bacillati</taxon>
        <taxon>Actinomycetota</taxon>
        <taxon>Actinomycetes</taxon>
        <taxon>Micromonosporales</taxon>
        <taxon>Micromonosporaceae</taxon>
        <taxon>Micromonospora</taxon>
    </lineage>
</organism>
<dbReference type="Proteomes" id="UP000198224">
    <property type="component" value="Chromosome I"/>
</dbReference>
<proteinExistence type="predicted"/>
<evidence type="ECO:0000313" key="1">
    <source>
        <dbReference type="EMBL" id="SCF05964.1"/>
    </source>
</evidence>
<keyword evidence="2" id="KW-1185">Reference proteome</keyword>
<dbReference type="EMBL" id="LT607409">
    <property type="protein sequence ID" value="SCF05964.1"/>
    <property type="molecule type" value="Genomic_DNA"/>
</dbReference>
<accession>A0A1C4XC92</accession>
<name>A0A1C4XC92_9ACTN</name>
<gene>
    <name evidence="1" type="ORF">GA0070612_3425</name>
</gene>
<reference evidence="2" key="1">
    <citation type="submission" date="2016-06" db="EMBL/GenBank/DDBJ databases">
        <authorList>
            <person name="Varghese N."/>
            <person name="Submissions Spin"/>
        </authorList>
    </citation>
    <scope>NUCLEOTIDE SEQUENCE [LARGE SCALE GENOMIC DNA]</scope>
    <source>
        <strain evidence="2">DSM 45160</strain>
    </source>
</reference>
<sequence>MTRKGPLMTAPAIEKPDFTGLRAMYINCTLNRSRA</sequence>
<evidence type="ECO:0000313" key="2">
    <source>
        <dbReference type="Proteomes" id="UP000198224"/>
    </source>
</evidence>